<accession>A0A133KIG3</accession>
<protein>
    <submittedName>
        <fullName evidence="1">Uncharacterized protein</fullName>
    </submittedName>
</protein>
<organism evidence="1 2">
    <name type="scientific">Anaerococcus tetradius</name>
    <dbReference type="NCBI Taxonomy" id="33036"/>
    <lineage>
        <taxon>Bacteria</taxon>
        <taxon>Bacillati</taxon>
        <taxon>Bacillota</taxon>
        <taxon>Tissierellia</taxon>
        <taxon>Tissierellales</taxon>
        <taxon>Peptoniphilaceae</taxon>
        <taxon>Anaerococcus</taxon>
    </lineage>
</organism>
<evidence type="ECO:0000313" key="2">
    <source>
        <dbReference type="Proteomes" id="UP000070383"/>
    </source>
</evidence>
<evidence type="ECO:0000313" key="1">
    <source>
        <dbReference type="EMBL" id="KWZ79240.1"/>
    </source>
</evidence>
<dbReference type="Proteomes" id="UP000070383">
    <property type="component" value="Unassembled WGS sequence"/>
</dbReference>
<comment type="caution">
    <text evidence="1">The sequence shown here is derived from an EMBL/GenBank/DDBJ whole genome shotgun (WGS) entry which is preliminary data.</text>
</comment>
<dbReference type="STRING" id="33036.HMPREF3200_00298"/>
<proteinExistence type="predicted"/>
<sequence length="80" mass="9123">MAIESFKEFPINFFILNTPIILAKVKFGPMKKASLKTKIKGINIKIITLKLNSDGTIKDFIFFSKSHPSHKKELLQANFL</sequence>
<keyword evidence="2" id="KW-1185">Reference proteome</keyword>
<reference evidence="2" key="1">
    <citation type="submission" date="2016-01" db="EMBL/GenBank/DDBJ databases">
        <authorList>
            <person name="Mitreva M."/>
            <person name="Pepin K.H."/>
            <person name="Mihindukulasuriya K.A."/>
            <person name="Fulton R."/>
            <person name="Fronick C."/>
            <person name="O'Laughlin M."/>
            <person name="Miner T."/>
            <person name="Herter B."/>
            <person name="Rosa B.A."/>
            <person name="Cordes M."/>
            <person name="Tomlinson C."/>
            <person name="Wollam A."/>
            <person name="Palsikar V.B."/>
            <person name="Mardis E.R."/>
            <person name="Wilson R.K."/>
        </authorList>
    </citation>
    <scope>NUCLEOTIDE SEQUENCE [LARGE SCALE GENOMIC DNA]</scope>
    <source>
        <strain evidence="2">MJR8151</strain>
    </source>
</reference>
<gene>
    <name evidence="1" type="ORF">HMPREF3200_00298</name>
</gene>
<dbReference type="AlphaFoldDB" id="A0A133KIG3"/>
<name>A0A133KIG3_9FIRM</name>
<dbReference type="EMBL" id="LRPM01000005">
    <property type="protein sequence ID" value="KWZ79240.1"/>
    <property type="molecule type" value="Genomic_DNA"/>
</dbReference>